<proteinExistence type="predicted"/>
<sequence>MTISSLEIGQTLSCDVQLANGRRLFSAGHIVTGQTLRVLKIWGVQGAALHSASTCSPCKTVSADRNRSITCSFDAMGVLEQQRRAGIIPDSFRIEEGFVSACCEKKNSAGAFLSFGEETRSEAQANPSIDAIRRISMADIQNSYKDFPEEFFIFIKMLNNVYITPEAIIAAIEKKQDLKEKLLRICERLVYISNCEIKSVYSCTAFLGSRTVLYLAIMLVYIDYLRKKDCSNITLHYIKCAITKGVAARYIAAAVGGCGGECFFSRGFLRNIGCLFYVRNFPVAYKEVRRKVVCGELDICTAEERYIGINHAALGGRIVKWLGFPASIEKNVREHHIPFNKVGTREHAVMNVAAFVAQSLSFNPAYDIPLHVVDSDVWAMLNFSEDSFSELVEVIYLKSKEIIRLAYGE</sequence>
<dbReference type="PATRIC" id="fig|1560234.3.peg.703"/>
<reference evidence="2 3" key="1">
    <citation type="submission" date="2015-01" db="EMBL/GenBank/DDBJ databases">
        <title>Desulfovibrio sp. JC271 draft genome sequence.</title>
        <authorList>
            <person name="Shivani Y."/>
            <person name="Subhash Y."/>
            <person name="Sasikala C."/>
            <person name="Ramana C.V."/>
        </authorList>
    </citation>
    <scope>NUCLEOTIDE SEQUENCE [LARGE SCALE GENOMIC DNA]</scope>
    <source>
        <strain evidence="2 3">JC271</strain>
    </source>
</reference>
<keyword evidence="3" id="KW-1185">Reference proteome</keyword>
<dbReference type="Gene3D" id="1.10.3210.10">
    <property type="entry name" value="Hypothetical protein af1432"/>
    <property type="match status" value="1"/>
</dbReference>
<dbReference type="Proteomes" id="UP000091979">
    <property type="component" value="Unassembled WGS sequence"/>
</dbReference>
<dbReference type="SUPFAM" id="SSF109604">
    <property type="entry name" value="HD-domain/PDEase-like"/>
    <property type="match status" value="1"/>
</dbReference>
<accession>A0A1B7XCC4</accession>
<dbReference type="STRING" id="1560234.SP90_09365"/>
<dbReference type="PANTHER" id="PTHR33525:SF3">
    <property type="entry name" value="RIBONUCLEASE Y"/>
    <property type="match status" value="1"/>
</dbReference>
<evidence type="ECO:0000313" key="3">
    <source>
        <dbReference type="Proteomes" id="UP000091979"/>
    </source>
</evidence>
<dbReference type="EMBL" id="JXMS01000014">
    <property type="protein sequence ID" value="OBQ51581.1"/>
    <property type="molecule type" value="Genomic_DNA"/>
</dbReference>
<dbReference type="AlphaFoldDB" id="A0A1B7XCC4"/>
<evidence type="ECO:0000313" key="2">
    <source>
        <dbReference type="EMBL" id="OBQ51581.1"/>
    </source>
</evidence>
<evidence type="ECO:0000259" key="1">
    <source>
        <dbReference type="PROSITE" id="PS51833"/>
    </source>
</evidence>
<dbReference type="PANTHER" id="PTHR33525">
    <property type="match status" value="1"/>
</dbReference>
<dbReference type="Pfam" id="PF08668">
    <property type="entry name" value="HDOD"/>
    <property type="match status" value="1"/>
</dbReference>
<gene>
    <name evidence="2" type="ORF">SP90_09365</name>
</gene>
<protein>
    <recommendedName>
        <fullName evidence="1">HDOD domain-containing protein</fullName>
    </recommendedName>
</protein>
<comment type="caution">
    <text evidence="2">The sequence shown here is derived from an EMBL/GenBank/DDBJ whole genome shotgun (WGS) entry which is preliminary data.</text>
</comment>
<dbReference type="InterPro" id="IPR013976">
    <property type="entry name" value="HDOD"/>
</dbReference>
<feature type="domain" description="HDOD" evidence="1">
    <location>
        <begin position="144"/>
        <end position="338"/>
    </location>
</feature>
<organism evidence="2 3">
    <name type="scientific">Halodesulfovibrio spirochaetisodalis</name>
    <dbReference type="NCBI Taxonomy" id="1560234"/>
    <lineage>
        <taxon>Bacteria</taxon>
        <taxon>Pseudomonadati</taxon>
        <taxon>Thermodesulfobacteriota</taxon>
        <taxon>Desulfovibrionia</taxon>
        <taxon>Desulfovibrionales</taxon>
        <taxon>Desulfovibrionaceae</taxon>
        <taxon>Halodesulfovibrio</taxon>
    </lineage>
</organism>
<dbReference type="InterPro" id="IPR052340">
    <property type="entry name" value="RNase_Y/CdgJ"/>
</dbReference>
<dbReference type="PROSITE" id="PS51833">
    <property type="entry name" value="HDOD"/>
    <property type="match status" value="1"/>
</dbReference>
<name>A0A1B7XCC4_9BACT</name>